<keyword evidence="4 11" id="KW-0479">Metal-binding</keyword>
<dbReference type="GO" id="GO:0020037">
    <property type="term" value="F:heme binding"/>
    <property type="evidence" value="ECO:0007669"/>
    <property type="project" value="UniProtKB-UniRule"/>
</dbReference>
<dbReference type="Pfam" id="PF00141">
    <property type="entry name" value="peroxidase"/>
    <property type="match status" value="1"/>
</dbReference>
<dbReference type="AlphaFoldDB" id="A0A4S4KXB5"/>
<feature type="binding site" evidence="11">
    <location>
        <position position="71"/>
    </location>
    <ligand>
        <name>Ca(2+)</name>
        <dbReference type="ChEBI" id="CHEBI:29108"/>
        <label>1</label>
    </ligand>
</feature>
<keyword evidence="9" id="KW-0325">Glycoprotein</keyword>
<accession>A0A4S4KXB5</accession>
<dbReference type="Gene3D" id="1.10.420.10">
    <property type="entry name" value="Peroxidase, domain 2"/>
    <property type="match status" value="1"/>
</dbReference>
<proteinExistence type="inferred from homology"/>
<evidence type="ECO:0000256" key="9">
    <source>
        <dbReference type="ARBA" id="ARBA00023180"/>
    </source>
</evidence>
<feature type="signal peptide" evidence="14">
    <location>
        <begin position="1"/>
        <end position="18"/>
    </location>
</feature>
<dbReference type="EC" id="1.11.1.-" evidence="14"/>
<evidence type="ECO:0000256" key="11">
    <source>
        <dbReference type="PIRSR" id="PIRSR601621-2"/>
    </source>
</evidence>
<gene>
    <name evidence="16" type="ORF">EW145_g6200</name>
</gene>
<feature type="chain" id="PRO_5021041705" description="Peroxidase" evidence="14">
    <location>
        <begin position="19"/>
        <end position="369"/>
    </location>
</feature>
<feature type="binding site" evidence="11">
    <location>
        <position position="195"/>
    </location>
    <ligand>
        <name>Ca(2+)</name>
        <dbReference type="ChEBI" id="CHEBI:29108"/>
        <label>2</label>
    </ligand>
</feature>
<comment type="similarity">
    <text evidence="1 14">Belongs to the peroxidase family. Ligninase subfamily.</text>
</comment>
<evidence type="ECO:0000256" key="6">
    <source>
        <dbReference type="ARBA" id="ARBA00023002"/>
    </source>
</evidence>
<dbReference type="InterPro" id="IPR024589">
    <property type="entry name" value="Ligninase_C"/>
</dbReference>
<feature type="disulfide bond" evidence="13">
    <location>
        <begin position="26"/>
        <end position="39"/>
    </location>
</feature>
<dbReference type="Proteomes" id="UP000308199">
    <property type="component" value="Unassembled WGS sequence"/>
</dbReference>
<dbReference type="GO" id="GO:0046872">
    <property type="term" value="F:metal ion binding"/>
    <property type="evidence" value="ECO:0007669"/>
    <property type="project" value="UniProtKB-UniRule"/>
</dbReference>
<dbReference type="GO" id="GO:0042744">
    <property type="term" value="P:hydrogen peroxide catabolic process"/>
    <property type="evidence" value="ECO:0007669"/>
    <property type="project" value="TreeGrafter"/>
</dbReference>
<feature type="site" description="Transition state stabilizer" evidence="12">
    <location>
        <position position="66"/>
    </location>
</feature>
<dbReference type="GO" id="GO:0000302">
    <property type="term" value="P:response to reactive oxygen species"/>
    <property type="evidence" value="ECO:0007669"/>
    <property type="project" value="TreeGrafter"/>
</dbReference>
<keyword evidence="5 14" id="KW-0732">Signal</keyword>
<dbReference type="SMR" id="A0A4S4KXB5"/>
<keyword evidence="8 13" id="KW-1015">Disulfide bond</keyword>
<feature type="active site" description="Proton acceptor" evidence="10">
    <location>
        <position position="70"/>
    </location>
</feature>
<dbReference type="Pfam" id="PF11895">
    <property type="entry name" value="Peroxidase_ext"/>
    <property type="match status" value="1"/>
</dbReference>
<dbReference type="InterPro" id="IPR002016">
    <property type="entry name" value="Haem_peroxidase"/>
</dbReference>
<feature type="disulfide bond" evidence="13">
    <location>
        <begin position="57"/>
        <end position="139"/>
    </location>
</feature>
<dbReference type="EMBL" id="SGPK01000445">
    <property type="protein sequence ID" value="THH03506.1"/>
    <property type="molecule type" value="Genomic_DNA"/>
</dbReference>
<feature type="binding site" evidence="11">
    <location>
        <position position="219"/>
    </location>
    <ligand>
        <name>Ca(2+)</name>
        <dbReference type="ChEBI" id="CHEBI:29108"/>
        <label>2</label>
    </ligand>
</feature>
<evidence type="ECO:0000256" key="5">
    <source>
        <dbReference type="ARBA" id="ARBA00022729"/>
    </source>
</evidence>
<keyword evidence="3 11" id="KW-0349">Heme</keyword>
<dbReference type="InterPro" id="IPR010255">
    <property type="entry name" value="Haem_peroxidase_sf"/>
</dbReference>
<sequence>MVLIYSVVTVALAAFASAANYRRVTCPDGVNTATNEACCVFFALRDDLQTNLFDNQCGEDVHESLRLTFHDGVGFSTTGAFAGNGADGSIILFSDIETNFAANAGTDDGVDALSPFLTRHNVTAGDLIQFAAAVGLSNCPGAPQLQFLAGRPNATIPAGDGAIPQPQDSVDSILSRFADAGFSSNEVIHLLASHTVARSDTLVPGHQAVPFDSTPFTFDTQFFLEVLLKGTGVPFGINNTDGAEVDSPLPNQGEMRLQSDFALARDSRTACEWQSMVDNQALMNQNFFTAMMKLSNVGQDVNSLIDCSELIPSPAALTKKEANFPAGTNASDVQQVCSSTFPTLSADTGAPTTIPECPDGDINLADCPS</sequence>
<feature type="binding site" evidence="11">
    <location>
        <position position="214"/>
    </location>
    <ligand>
        <name>Ca(2+)</name>
        <dbReference type="ChEBI" id="CHEBI:29108"/>
        <label>2</label>
    </ligand>
</feature>
<dbReference type="PANTHER" id="PTHR31356:SF66">
    <property type="entry name" value="CATALASE-PEROXIDASE"/>
    <property type="match status" value="1"/>
</dbReference>
<comment type="caution">
    <text evidence="16">The sequence shown here is derived from an EMBL/GenBank/DDBJ whole genome shotgun (WGS) entry which is preliminary data.</text>
</comment>
<feature type="disulfide bond" evidence="13">
    <location>
        <begin position="271"/>
        <end position="337"/>
    </location>
</feature>
<evidence type="ECO:0000256" key="4">
    <source>
        <dbReference type="ARBA" id="ARBA00022723"/>
    </source>
</evidence>
<dbReference type="GO" id="GO:0004601">
    <property type="term" value="F:peroxidase activity"/>
    <property type="evidence" value="ECO:0007669"/>
    <property type="project" value="UniProtKB-KW"/>
</dbReference>
<reference evidence="16 17" key="1">
    <citation type="submission" date="2019-02" db="EMBL/GenBank/DDBJ databases">
        <title>Genome sequencing of the rare red list fungi Phellinidium pouzarii.</title>
        <authorList>
            <person name="Buettner E."/>
            <person name="Kellner H."/>
        </authorList>
    </citation>
    <scope>NUCLEOTIDE SEQUENCE [LARGE SCALE GENOMIC DNA]</scope>
    <source>
        <strain evidence="16 17">DSM 108285</strain>
    </source>
</reference>
<evidence type="ECO:0000313" key="17">
    <source>
        <dbReference type="Proteomes" id="UP000308199"/>
    </source>
</evidence>
<dbReference type="SUPFAM" id="SSF48113">
    <property type="entry name" value="Heme-dependent peroxidases"/>
    <property type="match status" value="1"/>
</dbReference>
<dbReference type="InterPro" id="IPR001621">
    <property type="entry name" value="Ligninase"/>
</dbReference>
<dbReference type="InterPro" id="IPR044831">
    <property type="entry name" value="Ccp1-like"/>
</dbReference>
<comment type="cofactor">
    <cofactor evidence="11 14">
        <name>Ca(2+)</name>
        <dbReference type="ChEBI" id="CHEBI:29108"/>
    </cofactor>
    <text evidence="11 14">Binds 2 calcium ions per subunit.</text>
</comment>
<dbReference type="PROSITE" id="PS50873">
    <property type="entry name" value="PEROXIDASE_4"/>
    <property type="match status" value="1"/>
</dbReference>
<dbReference type="Gene3D" id="1.10.520.10">
    <property type="match status" value="1"/>
</dbReference>
<evidence type="ECO:0000256" key="7">
    <source>
        <dbReference type="ARBA" id="ARBA00023004"/>
    </source>
</evidence>
<keyword evidence="7 11" id="KW-0408">Iron</keyword>
<evidence type="ECO:0000256" key="3">
    <source>
        <dbReference type="ARBA" id="ARBA00022617"/>
    </source>
</evidence>
<evidence type="ECO:0000256" key="12">
    <source>
        <dbReference type="PIRSR" id="PIRSR601621-3"/>
    </source>
</evidence>
<comment type="cofactor">
    <cofactor evidence="11">
        <name>heme b</name>
        <dbReference type="ChEBI" id="CHEBI:60344"/>
    </cofactor>
    <text evidence="11">Binds 1 heme b (iron(II)-protoporphyrin IX) group per subunit.</text>
</comment>
<evidence type="ECO:0000256" key="10">
    <source>
        <dbReference type="PIRSR" id="PIRSR601621-1"/>
    </source>
</evidence>
<dbReference type="OrthoDB" id="2113341at2759"/>
<feature type="binding site" evidence="11">
    <location>
        <position position="89"/>
    </location>
    <ligand>
        <name>Ca(2+)</name>
        <dbReference type="ChEBI" id="CHEBI:29108"/>
        <label>1</label>
    </ligand>
</feature>
<feature type="binding site" evidence="11">
    <location>
        <position position="85"/>
    </location>
    <ligand>
        <name>Ca(2+)</name>
        <dbReference type="ChEBI" id="CHEBI:29108"/>
        <label>1</label>
    </ligand>
</feature>
<dbReference type="GO" id="GO:0034599">
    <property type="term" value="P:cellular response to oxidative stress"/>
    <property type="evidence" value="ECO:0007669"/>
    <property type="project" value="InterPro"/>
</dbReference>
<feature type="binding site" evidence="11">
    <location>
        <position position="87"/>
    </location>
    <ligand>
        <name>Ca(2+)</name>
        <dbReference type="ChEBI" id="CHEBI:29108"/>
        <label>1</label>
    </ligand>
</feature>
<name>A0A4S4KXB5_9AGAM</name>
<evidence type="ECO:0000256" key="8">
    <source>
        <dbReference type="ARBA" id="ARBA00023157"/>
    </source>
</evidence>
<dbReference type="PANTHER" id="PTHR31356">
    <property type="entry name" value="THYLAKOID LUMENAL 29 KDA PROTEIN, CHLOROPLASTIC-RELATED"/>
    <property type="match status" value="1"/>
</dbReference>
<dbReference type="PROSITE" id="PS00435">
    <property type="entry name" value="PEROXIDASE_1"/>
    <property type="match status" value="1"/>
</dbReference>
<evidence type="ECO:0000256" key="13">
    <source>
        <dbReference type="PIRSR" id="PIRSR601621-4"/>
    </source>
</evidence>
<protein>
    <recommendedName>
        <fullName evidence="14">Peroxidase</fullName>
        <ecNumber evidence="14">1.11.1.-</ecNumber>
    </recommendedName>
</protein>
<keyword evidence="6 14" id="KW-0560">Oxidoreductase</keyword>
<keyword evidence="17" id="KW-1185">Reference proteome</keyword>
<dbReference type="PRINTS" id="PR00458">
    <property type="entry name" value="PEROXIDASE"/>
</dbReference>
<feature type="binding site" evidence="11">
    <location>
        <position position="212"/>
    </location>
    <ligand>
        <name>Ca(2+)</name>
        <dbReference type="ChEBI" id="CHEBI:29108"/>
        <label>2</label>
    </ligand>
</feature>
<feature type="binding site" description="axial binding residue" evidence="11">
    <location>
        <position position="194"/>
    </location>
    <ligand>
        <name>heme b</name>
        <dbReference type="ChEBI" id="CHEBI:60344"/>
    </ligand>
    <ligandPart>
        <name>Fe</name>
        <dbReference type="ChEBI" id="CHEBI:18248"/>
    </ligandPart>
</feature>
<evidence type="ECO:0000313" key="16">
    <source>
        <dbReference type="EMBL" id="THH03506.1"/>
    </source>
</evidence>
<keyword evidence="11 14" id="KW-0106">Calcium</keyword>
<dbReference type="PRINTS" id="PR00462">
    <property type="entry name" value="LIGNINASE"/>
</dbReference>
<evidence type="ECO:0000256" key="2">
    <source>
        <dbReference type="ARBA" id="ARBA00022559"/>
    </source>
</evidence>
<feature type="disulfide bond" evidence="13">
    <location>
        <begin position="38"/>
        <end position="307"/>
    </location>
</feature>
<evidence type="ECO:0000256" key="14">
    <source>
        <dbReference type="RuleBase" id="RU363051"/>
    </source>
</evidence>
<dbReference type="CDD" id="cd00692">
    <property type="entry name" value="ligninase"/>
    <property type="match status" value="1"/>
</dbReference>
<keyword evidence="2 14" id="KW-0575">Peroxidase</keyword>
<feature type="domain" description="Plant heme peroxidase family profile" evidence="15">
    <location>
        <begin position="65"/>
        <end position="341"/>
    </location>
</feature>
<organism evidence="16 17">
    <name type="scientific">Phellinidium pouzarii</name>
    <dbReference type="NCBI Taxonomy" id="167371"/>
    <lineage>
        <taxon>Eukaryota</taxon>
        <taxon>Fungi</taxon>
        <taxon>Dikarya</taxon>
        <taxon>Basidiomycota</taxon>
        <taxon>Agaricomycotina</taxon>
        <taxon>Agaricomycetes</taxon>
        <taxon>Hymenochaetales</taxon>
        <taxon>Hymenochaetaceae</taxon>
        <taxon>Phellinidium</taxon>
    </lineage>
</organism>
<evidence type="ECO:0000256" key="1">
    <source>
        <dbReference type="ARBA" id="ARBA00006089"/>
    </source>
</evidence>
<evidence type="ECO:0000259" key="15">
    <source>
        <dbReference type="PROSITE" id="PS50873"/>
    </source>
</evidence>
<dbReference type="InterPro" id="IPR019793">
    <property type="entry name" value="Peroxidases_heam-ligand_BS"/>
</dbReference>